<name>M0LNM5_NATLA</name>
<keyword evidence="2" id="KW-1133">Transmembrane helix</keyword>
<dbReference type="Pfam" id="PF23951">
    <property type="entry name" value="DUF7282"/>
    <property type="match status" value="2"/>
</dbReference>
<keyword evidence="7" id="KW-1185">Reference proteome</keyword>
<dbReference type="EMBL" id="CP019285">
    <property type="protein sequence ID" value="APW97220.1"/>
    <property type="molecule type" value="Genomic_DNA"/>
</dbReference>
<dbReference type="Proteomes" id="UP000186547">
    <property type="component" value="Chromosome"/>
</dbReference>
<proteinExistence type="predicted"/>
<dbReference type="eggNOG" id="arCOG07560">
    <property type="taxonomic scope" value="Archaea"/>
</dbReference>
<evidence type="ECO:0000313" key="5">
    <source>
        <dbReference type="EMBL" id="APW97220.1"/>
    </source>
</evidence>
<feature type="domain" description="CARDB" evidence="3">
    <location>
        <begin position="216"/>
        <end position="300"/>
    </location>
</feature>
<dbReference type="Gene3D" id="2.60.40.10">
    <property type="entry name" value="Immunoglobulins"/>
    <property type="match status" value="1"/>
</dbReference>
<feature type="compositionally biased region" description="Acidic residues" evidence="1">
    <location>
        <begin position="442"/>
        <end position="452"/>
    </location>
</feature>
<gene>
    <name evidence="6" type="ORF">C445_08552</name>
    <name evidence="5" type="ORF">CHINAEXTREME_05290</name>
</gene>
<feature type="region of interest" description="Disordered" evidence="1">
    <location>
        <begin position="34"/>
        <end position="56"/>
    </location>
</feature>
<organism evidence="6 7">
    <name type="scientific">Natronobacterium lacisalsi AJ5</name>
    <dbReference type="NCBI Taxonomy" id="358396"/>
    <lineage>
        <taxon>Archaea</taxon>
        <taxon>Methanobacteriati</taxon>
        <taxon>Methanobacteriota</taxon>
        <taxon>Stenosarchaea group</taxon>
        <taxon>Halobacteria</taxon>
        <taxon>Halobacteriales</taxon>
        <taxon>Natrialbaceae</taxon>
        <taxon>Natronobacterium</taxon>
    </lineage>
</organism>
<keyword evidence="2" id="KW-0472">Membrane</keyword>
<dbReference type="InterPro" id="IPR055706">
    <property type="entry name" value="Slg1/2_DUF7282"/>
</dbReference>
<dbReference type="InterPro" id="IPR011635">
    <property type="entry name" value="CARDB"/>
</dbReference>
<dbReference type="KEGG" id="hlc:CHINAEXTREME05290"/>
<sequence length="461" mass="48046">MRIKRPEPLGILRTEGAFYVVAVRTCGTDSDGRVGTGGTVVPRPTTASASTATQSMSTRSTFGTAKRIVAILIAIAIVLAAGIVVGQAPAIFGVEESPTASITFEDQEGNGTVVTIDEVSLSDGGFVVISDGDETLAVSDRLEAGTHENVTVESEDGELVGQLTATVHRDTTEDDRYAYEETDGEEDRPYLADGFPVSDTATVTTPGGDDPLAESFTVDSLEVPTTATTNETIEIVAGIENPTEFDAQQRVELRIDGRVLEYQVLDLSAGDSTNVTFSLETVGIAPGERTVGIYTDADGELETVEFEFHTDPSVSITDADEDNVTADVATPADGFVGIVDAEDNVTEGGDLVVEPKDVLGTSEALGPGEHENVTIPFDENATVAEDDELAAVLYEGDPNDLEGASAVEHDGEPVVTPFTIADGELPAEAVGEDGSEDGIGNETDDDTVEVEAEAGTGDGDS</sequence>
<feature type="domain" description="DUF7282" evidence="4">
    <location>
        <begin position="313"/>
        <end position="412"/>
    </location>
</feature>
<evidence type="ECO:0000259" key="3">
    <source>
        <dbReference type="Pfam" id="PF07705"/>
    </source>
</evidence>
<feature type="compositionally biased region" description="Low complexity" evidence="1">
    <location>
        <begin position="39"/>
        <end position="56"/>
    </location>
</feature>
<evidence type="ECO:0000259" key="4">
    <source>
        <dbReference type="Pfam" id="PF23951"/>
    </source>
</evidence>
<dbReference type="Pfam" id="PF07705">
    <property type="entry name" value="CARDB"/>
    <property type="match status" value="1"/>
</dbReference>
<dbReference type="InterPro" id="IPR013783">
    <property type="entry name" value="Ig-like_fold"/>
</dbReference>
<evidence type="ECO:0000256" key="1">
    <source>
        <dbReference type="SAM" id="MobiDB-lite"/>
    </source>
</evidence>
<evidence type="ECO:0000313" key="8">
    <source>
        <dbReference type="Proteomes" id="UP000186547"/>
    </source>
</evidence>
<dbReference type="PATRIC" id="fig|358396.7.peg.1735"/>
<dbReference type="EMBL" id="AOLZ01000033">
    <property type="protein sequence ID" value="EMA34054.1"/>
    <property type="molecule type" value="Genomic_DNA"/>
</dbReference>
<keyword evidence="2" id="KW-0812">Transmembrane</keyword>
<protein>
    <submittedName>
        <fullName evidence="6">Uncharacterized protein</fullName>
    </submittedName>
</protein>
<dbReference type="STRING" id="358396.CHINAEXTREME_05290"/>
<dbReference type="Proteomes" id="UP000011555">
    <property type="component" value="Unassembled WGS sequence"/>
</dbReference>
<feature type="region of interest" description="Disordered" evidence="1">
    <location>
        <begin position="424"/>
        <end position="461"/>
    </location>
</feature>
<dbReference type="AlphaFoldDB" id="M0LNM5"/>
<evidence type="ECO:0000256" key="2">
    <source>
        <dbReference type="SAM" id="Phobius"/>
    </source>
</evidence>
<feature type="domain" description="DUF7282" evidence="4">
    <location>
        <begin position="100"/>
        <end position="204"/>
    </location>
</feature>
<reference evidence="6 7" key="2">
    <citation type="journal article" date="2014" name="PLoS Genet.">
        <title>Phylogenetically driven sequencing of extremely halophilic archaea reveals strategies for static and dynamic osmo-response.</title>
        <authorList>
            <person name="Becker E.A."/>
            <person name="Seitzer P.M."/>
            <person name="Tritt A."/>
            <person name="Larsen D."/>
            <person name="Krusor M."/>
            <person name="Yao A.I."/>
            <person name="Wu D."/>
            <person name="Madern D."/>
            <person name="Eisen J.A."/>
            <person name="Darling A.E."/>
            <person name="Facciotti M.T."/>
        </authorList>
    </citation>
    <scope>NUCLEOTIDE SEQUENCE [LARGE SCALE GENOMIC DNA]</scope>
    <source>
        <strain evidence="6 7">AJ5</strain>
    </source>
</reference>
<evidence type="ECO:0000313" key="7">
    <source>
        <dbReference type="Proteomes" id="UP000011555"/>
    </source>
</evidence>
<evidence type="ECO:0000313" key="6">
    <source>
        <dbReference type="EMBL" id="EMA34054.1"/>
    </source>
</evidence>
<accession>M0LNM5</accession>
<feature type="transmembrane region" description="Helical" evidence="2">
    <location>
        <begin position="68"/>
        <end position="92"/>
    </location>
</feature>
<reference evidence="5 8" key="1">
    <citation type="journal article" date="2011" name="J. Bacteriol.">
        <title>Genome sequence of Halobiforma lacisalsi AJ5, an extremely halophilic archaeon which harbors a bop gene.</title>
        <authorList>
            <person name="Jiang X."/>
            <person name="Wang S."/>
            <person name="Cheng H."/>
            <person name="Huo Y."/>
            <person name="Zhang X."/>
            <person name="Zhu X."/>
            <person name="Han X."/>
            <person name="Ni P."/>
            <person name="Wu M."/>
        </authorList>
    </citation>
    <scope>NUCLEOTIDE SEQUENCE [LARGE SCALE GENOMIC DNA]</scope>
    <source>
        <strain evidence="5 8">AJ5</strain>
    </source>
</reference>
<reference evidence="5" key="3">
    <citation type="submission" date="2017-01" db="EMBL/GenBank/DDBJ databases">
        <authorList>
            <person name="Mah S.A."/>
            <person name="Swanson W.J."/>
            <person name="Moy G.W."/>
            <person name="Vacquier V.D."/>
        </authorList>
    </citation>
    <scope>NUCLEOTIDE SEQUENCE</scope>
    <source>
        <strain evidence="5">AJ5</strain>
    </source>
</reference>